<dbReference type="Pfam" id="PF00296">
    <property type="entry name" value="Bac_luciferase"/>
    <property type="match status" value="1"/>
</dbReference>
<evidence type="ECO:0000256" key="5">
    <source>
        <dbReference type="ARBA" id="ARBA00033748"/>
    </source>
</evidence>
<dbReference type="PANTHER" id="PTHR30011">
    <property type="entry name" value="ALKANESULFONATE MONOOXYGENASE-RELATED"/>
    <property type="match status" value="1"/>
</dbReference>
<comment type="caution">
    <text evidence="8">The sequence shown here is derived from an EMBL/GenBank/DDBJ whole genome shotgun (WGS) entry which is preliminary data.</text>
</comment>
<dbReference type="GO" id="GO:0004497">
    <property type="term" value="F:monooxygenase activity"/>
    <property type="evidence" value="ECO:0007669"/>
    <property type="project" value="UniProtKB-KW"/>
</dbReference>
<evidence type="ECO:0000313" key="8">
    <source>
        <dbReference type="EMBL" id="PCE40156.1"/>
    </source>
</evidence>
<dbReference type="KEGG" id="rdi:CMV14_19485"/>
<organism evidence="8 9">
    <name type="scientific">Rhizorhabdus dicambivorans</name>
    <dbReference type="NCBI Taxonomy" id="1850238"/>
    <lineage>
        <taxon>Bacteria</taxon>
        <taxon>Pseudomonadati</taxon>
        <taxon>Pseudomonadota</taxon>
        <taxon>Alphaproteobacteria</taxon>
        <taxon>Sphingomonadales</taxon>
        <taxon>Sphingomonadaceae</taxon>
        <taxon>Rhizorhabdus</taxon>
    </lineage>
</organism>
<evidence type="ECO:0000256" key="6">
    <source>
        <dbReference type="PIRSR" id="PIRSR000337-1"/>
    </source>
</evidence>
<feature type="binding site" evidence="6">
    <location>
        <position position="168"/>
    </location>
    <ligand>
        <name>FMN</name>
        <dbReference type="ChEBI" id="CHEBI:58210"/>
    </ligand>
</feature>
<feature type="binding site" evidence="6">
    <location>
        <position position="164"/>
    </location>
    <ligand>
        <name>FMN</name>
        <dbReference type="ChEBI" id="CHEBI:58210"/>
    </ligand>
</feature>
<dbReference type="CDD" id="cd01095">
    <property type="entry name" value="Nitrilotriacetate_monoxgenase"/>
    <property type="match status" value="1"/>
</dbReference>
<dbReference type="NCBIfam" id="TIGR03860">
    <property type="entry name" value="FMN_nitrolo"/>
    <property type="match status" value="1"/>
</dbReference>
<feature type="binding site" evidence="6">
    <location>
        <position position="239"/>
    </location>
    <ligand>
        <name>FMN</name>
        <dbReference type="ChEBI" id="CHEBI:58210"/>
    </ligand>
</feature>
<protein>
    <submittedName>
        <fullName evidence="8">FMN-dependent monooxygenase</fullName>
    </submittedName>
</protein>
<dbReference type="Gene3D" id="3.20.20.30">
    <property type="entry name" value="Luciferase-like domain"/>
    <property type="match status" value="1"/>
</dbReference>
<keyword evidence="4 8" id="KW-0503">Monooxygenase</keyword>
<reference evidence="8 9" key="1">
    <citation type="submission" date="2017-09" db="EMBL/GenBank/DDBJ databases">
        <title>The Catabolism of 3,6-Dichlorosalicylic acid is Initiated by the Cytochrome P450 Monooxygenase DsmABC in Rhizorhabdus dicambivorans Ndbn-20.</title>
        <authorList>
            <person name="Na L."/>
        </authorList>
    </citation>
    <scope>NUCLEOTIDE SEQUENCE [LARGE SCALE GENOMIC DNA]</scope>
    <source>
        <strain evidence="8 9">Ndbn-20m</strain>
    </source>
</reference>
<feature type="binding site" evidence="6">
    <location>
        <position position="115"/>
    </location>
    <ligand>
        <name>FMN</name>
        <dbReference type="ChEBI" id="CHEBI:58210"/>
    </ligand>
</feature>
<dbReference type="EMBL" id="NWUF01000034">
    <property type="protein sequence ID" value="PCE40156.1"/>
    <property type="molecule type" value="Genomic_DNA"/>
</dbReference>
<keyword evidence="1 6" id="KW-0285">Flavoprotein</keyword>
<gene>
    <name evidence="8" type="ORF">COO09_21870</name>
</gene>
<evidence type="ECO:0000256" key="4">
    <source>
        <dbReference type="ARBA" id="ARBA00023033"/>
    </source>
</evidence>
<dbReference type="PIRSF" id="PIRSF000337">
    <property type="entry name" value="NTA_MOA"/>
    <property type="match status" value="1"/>
</dbReference>
<dbReference type="AlphaFoldDB" id="A0A2A4FR40"/>
<dbReference type="OrthoDB" id="9779442at2"/>
<feature type="binding site" evidence="6">
    <location>
        <position position="69"/>
    </location>
    <ligand>
        <name>FMN</name>
        <dbReference type="ChEBI" id="CHEBI:58210"/>
    </ligand>
</feature>
<accession>A0A2A4FR40</accession>
<keyword evidence="2 6" id="KW-0288">FMN</keyword>
<dbReference type="GO" id="GO:0016705">
    <property type="term" value="F:oxidoreductase activity, acting on paired donors, with incorporation or reduction of molecular oxygen"/>
    <property type="evidence" value="ECO:0007669"/>
    <property type="project" value="InterPro"/>
</dbReference>
<dbReference type="InterPro" id="IPR011251">
    <property type="entry name" value="Luciferase-like_dom"/>
</dbReference>
<dbReference type="InterPro" id="IPR016215">
    <property type="entry name" value="NTA_MOA"/>
</dbReference>
<evidence type="ECO:0000313" key="9">
    <source>
        <dbReference type="Proteomes" id="UP000218934"/>
    </source>
</evidence>
<evidence type="ECO:0000256" key="1">
    <source>
        <dbReference type="ARBA" id="ARBA00022630"/>
    </source>
</evidence>
<name>A0A2A4FR40_9SPHN</name>
<dbReference type="InterPro" id="IPR036661">
    <property type="entry name" value="Luciferase-like_sf"/>
</dbReference>
<dbReference type="Proteomes" id="UP000218934">
    <property type="component" value="Unassembled WGS sequence"/>
</dbReference>
<keyword evidence="9" id="KW-1185">Reference proteome</keyword>
<feature type="domain" description="Luciferase-like" evidence="7">
    <location>
        <begin position="38"/>
        <end position="309"/>
    </location>
</feature>
<dbReference type="InterPro" id="IPR051260">
    <property type="entry name" value="Diverse_substr_monoxygenases"/>
</dbReference>
<keyword evidence="3" id="KW-0560">Oxidoreductase</keyword>
<proteinExistence type="inferred from homology"/>
<comment type="similarity">
    <text evidence="5">Belongs to the NtaA/SnaA/DszA monooxygenase family.</text>
</comment>
<evidence type="ECO:0000256" key="2">
    <source>
        <dbReference type="ARBA" id="ARBA00022643"/>
    </source>
</evidence>
<evidence type="ECO:0000259" key="7">
    <source>
        <dbReference type="Pfam" id="PF00296"/>
    </source>
</evidence>
<dbReference type="SUPFAM" id="SSF51679">
    <property type="entry name" value="Bacterial luciferase-like"/>
    <property type="match status" value="1"/>
</dbReference>
<sequence>MVCRCPCRGELSKEGRLLHLVTISLPVGAHIAGWRHPEAFHHTIGNLDAHIRMVEIAERGKFDAYFLADANGTQFMDRPEMLRHNPPPFSPAPFEPVSLLSAAAMRTTHIGLVATVTTTFEEPYTVARKLGSLDVISNGRAGWNIVTSGYAQDAMNFSKGQVEHDTRYSRGSEFVDVAKGLWDSWSPDAFVQNIETGQFVDPDRVREIHHVGEYFQVKGPLNCPRSPQGRPILFHAGQSDPGRELAARVADGVFFGATDKDIAKSIYDDIKARMAKYGRSPDELKMFCGIIAYAAGSADAADAMLDELNQLIPEDLGVKMLSEELEYDLSQHDIDDPMPILPEDSNLIRSLRKIFNDRLRKTPMSIREFVRLIVPGLGHPIFKGSGVEVADRMIEWYEHGSCDGFVVLGGLQPVGLENFVDHVVPELQRRGAFRTEYEGTTLREHLGLPMPKSHWD</sequence>
<evidence type="ECO:0000256" key="3">
    <source>
        <dbReference type="ARBA" id="ARBA00023002"/>
    </source>
</evidence>
<dbReference type="PANTHER" id="PTHR30011:SF16">
    <property type="entry name" value="C2H2 FINGER DOMAIN TRANSCRIPTION FACTOR (EUROFUNG)-RELATED"/>
    <property type="match status" value="1"/>
</dbReference>